<feature type="compositionally biased region" description="Polar residues" evidence="1">
    <location>
        <begin position="272"/>
        <end position="282"/>
    </location>
</feature>
<dbReference type="AlphaFoldDB" id="A0A8H5BX08"/>
<dbReference type="EMBL" id="JAACJJ010000001">
    <property type="protein sequence ID" value="KAF5330831.1"/>
    <property type="molecule type" value="Genomic_DNA"/>
</dbReference>
<proteinExistence type="predicted"/>
<feature type="compositionally biased region" description="Pro residues" evidence="1">
    <location>
        <begin position="327"/>
        <end position="337"/>
    </location>
</feature>
<feature type="transmembrane region" description="Helical" evidence="2">
    <location>
        <begin position="33"/>
        <end position="56"/>
    </location>
</feature>
<sequence length="387" mass="43469">MSFQLRTLSRNTGAPRYDQDTSVTNLLMRNTFLVFRLAFLALLTNFAFLTLIFASWNVHATQSLGLKATSTSIFVIFESCLTFFCVIFALVDFVRPKVRTSRTMFECVWVGVLSIFQMGGAISTAINGPALACHATADWNVCASASLLIPTTWLNAFLAFGYFLVLFIAVMAHKTIYPHIWTLPIQSVQWFDNSADVPLPPPKEKKDKAPMVANTFQVPRYEEEDPYADWYEDIESDVGRKKLYPIRNSVEENIPWGPHWTPPQIRRGVDQPFSTQPSTARSSPAAAMNNVSLPSLPPPSAKSGSRYIERFRDSLQFFNGSKSDGPARPPPDVPPKPFAKHYHAHKTSFPESVDNDDHPIPLPHLSEWIRADASLNDQSRYPLSPSK</sequence>
<name>A0A8H5BX08_9AGAR</name>
<evidence type="ECO:0000256" key="1">
    <source>
        <dbReference type="SAM" id="MobiDB-lite"/>
    </source>
</evidence>
<feature type="region of interest" description="Disordered" evidence="1">
    <location>
        <begin position="318"/>
        <end position="363"/>
    </location>
</feature>
<evidence type="ECO:0008006" key="5">
    <source>
        <dbReference type="Google" id="ProtNLM"/>
    </source>
</evidence>
<keyword evidence="2" id="KW-0472">Membrane</keyword>
<comment type="caution">
    <text evidence="3">The sequence shown here is derived from an EMBL/GenBank/DDBJ whole genome shotgun (WGS) entry which is preliminary data.</text>
</comment>
<gene>
    <name evidence="3" type="ORF">D9619_005805</name>
</gene>
<accession>A0A8H5BX08</accession>
<feature type="transmembrane region" description="Helical" evidence="2">
    <location>
        <begin position="103"/>
        <end position="122"/>
    </location>
</feature>
<dbReference type="Proteomes" id="UP000567179">
    <property type="component" value="Unassembled WGS sequence"/>
</dbReference>
<keyword evidence="2" id="KW-0812">Transmembrane</keyword>
<evidence type="ECO:0000256" key="2">
    <source>
        <dbReference type="SAM" id="Phobius"/>
    </source>
</evidence>
<protein>
    <recommendedName>
        <fullName evidence="5">MARVEL domain-containing protein</fullName>
    </recommendedName>
</protein>
<dbReference type="OrthoDB" id="3188789at2759"/>
<reference evidence="3 4" key="1">
    <citation type="journal article" date="2020" name="ISME J.">
        <title>Uncovering the hidden diversity of litter-decomposition mechanisms in mushroom-forming fungi.</title>
        <authorList>
            <person name="Floudas D."/>
            <person name="Bentzer J."/>
            <person name="Ahren D."/>
            <person name="Johansson T."/>
            <person name="Persson P."/>
            <person name="Tunlid A."/>
        </authorList>
    </citation>
    <scope>NUCLEOTIDE SEQUENCE [LARGE SCALE GENOMIC DNA]</scope>
    <source>
        <strain evidence="3 4">CBS 101986</strain>
    </source>
</reference>
<keyword evidence="4" id="KW-1185">Reference proteome</keyword>
<organism evidence="3 4">
    <name type="scientific">Psilocybe cf. subviscida</name>
    <dbReference type="NCBI Taxonomy" id="2480587"/>
    <lineage>
        <taxon>Eukaryota</taxon>
        <taxon>Fungi</taxon>
        <taxon>Dikarya</taxon>
        <taxon>Basidiomycota</taxon>
        <taxon>Agaricomycotina</taxon>
        <taxon>Agaricomycetes</taxon>
        <taxon>Agaricomycetidae</taxon>
        <taxon>Agaricales</taxon>
        <taxon>Agaricineae</taxon>
        <taxon>Strophariaceae</taxon>
        <taxon>Psilocybe</taxon>
    </lineage>
</organism>
<keyword evidence="2" id="KW-1133">Transmembrane helix</keyword>
<feature type="region of interest" description="Disordered" evidence="1">
    <location>
        <begin position="255"/>
        <end position="304"/>
    </location>
</feature>
<evidence type="ECO:0000313" key="4">
    <source>
        <dbReference type="Proteomes" id="UP000567179"/>
    </source>
</evidence>
<evidence type="ECO:0000313" key="3">
    <source>
        <dbReference type="EMBL" id="KAF5330831.1"/>
    </source>
</evidence>
<feature type="transmembrane region" description="Helical" evidence="2">
    <location>
        <begin position="68"/>
        <end position="91"/>
    </location>
</feature>
<feature type="transmembrane region" description="Helical" evidence="2">
    <location>
        <begin position="153"/>
        <end position="172"/>
    </location>
</feature>